<proteinExistence type="predicted"/>
<name>A0ACC5R928_9HYPH</name>
<sequence length="291" mass="32154">MPIHLLWFLVLGCFWGLTPSFYKLMGEAGLPVSHIIVYTGLIVGAALAVVPWMRGRLMLTRETLFYGLGCAALLNVPFSLSLFFSRHVPATEYALVVSTAPFWNYILALVRRRESAHPRRIGALMLGFLSSAVLILTRDHGAEGIISWWLAAAFIVPIIYSAYNSFAAEYWPKKADTLTVGALESVFSGLLAIPFMLVLAPPWSAATPPLFAYWTALAASALWIVERIAFFTLIRDKGALYTIQAIYVSTPAAVLWAIVIFGRPADAWIWLSLAILMGALWLNNSTQRVAM</sequence>
<organism evidence="1 2">
    <name type="scientific">Taklimakanibacter albus</name>
    <dbReference type="NCBI Taxonomy" id="2800327"/>
    <lineage>
        <taxon>Bacteria</taxon>
        <taxon>Pseudomonadati</taxon>
        <taxon>Pseudomonadota</taxon>
        <taxon>Alphaproteobacteria</taxon>
        <taxon>Hyphomicrobiales</taxon>
        <taxon>Aestuariivirgaceae</taxon>
        <taxon>Taklimakanibacter</taxon>
    </lineage>
</organism>
<dbReference type="Proteomes" id="UP000616151">
    <property type="component" value="Unassembled WGS sequence"/>
</dbReference>
<accession>A0ACC5R928</accession>
<gene>
    <name evidence="1" type="ORF">JHL16_22640</name>
</gene>
<evidence type="ECO:0000313" key="2">
    <source>
        <dbReference type="Proteomes" id="UP000616151"/>
    </source>
</evidence>
<protein>
    <submittedName>
        <fullName evidence="1">DMT family transporter</fullName>
    </submittedName>
</protein>
<reference evidence="1" key="1">
    <citation type="submission" date="2021-01" db="EMBL/GenBank/DDBJ databases">
        <authorList>
            <person name="Sun Q."/>
        </authorList>
    </citation>
    <scope>NUCLEOTIDE SEQUENCE</scope>
    <source>
        <strain evidence="1">YIM B02566</strain>
    </source>
</reference>
<keyword evidence="2" id="KW-1185">Reference proteome</keyword>
<comment type="caution">
    <text evidence="1">The sequence shown here is derived from an EMBL/GenBank/DDBJ whole genome shotgun (WGS) entry which is preliminary data.</text>
</comment>
<evidence type="ECO:0000313" key="1">
    <source>
        <dbReference type="EMBL" id="MBK1869176.1"/>
    </source>
</evidence>
<dbReference type="EMBL" id="JAENHL010000007">
    <property type="protein sequence ID" value="MBK1869176.1"/>
    <property type="molecule type" value="Genomic_DNA"/>
</dbReference>